<organism evidence="2 3">
    <name type="scientific">Rotaria magnacalcarata</name>
    <dbReference type="NCBI Taxonomy" id="392030"/>
    <lineage>
        <taxon>Eukaryota</taxon>
        <taxon>Metazoa</taxon>
        <taxon>Spiralia</taxon>
        <taxon>Gnathifera</taxon>
        <taxon>Rotifera</taxon>
        <taxon>Eurotatoria</taxon>
        <taxon>Bdelloidea</taxon>
        <taxon>Philodinida</taxon>
        <taxon>Philodinidae</taxon>
        <taxon>Rotaria</taxon>
    </lineage>
</organism>
<proteinExistence type="predicted"/>
<evidence type="ECO:0000313" key="2">
    <source>
        <dbReference type="EMBL" id="CAF5124703.1"/>
    </source>
</evidence>
<feature type="repeat" description="ANK" evidence="1">
    <location>
        <begin position="130"/>
        <end position="160"/>
    </location>
</feature>
<dbReference type="InterPro" id="IPR053064">
    <property type="entry name" value="Ankyrin-MYND_domain-protein"/>
</dbReference>
<feature type="repeat" description="ANK" evidence="1">
    <location>
        <begin position="69"/>
        <end position="104"/>
    </location>
</feature>
<gene>
    <name evidence="2" type="ORF">BYL167_LOCUS67589</name>
</gene>
<dbReference type="PANTHER" id="PTHR15897">
    <property type="entry name" value="ANKYRIN REPEAT AND MYND DOMAIN PROTEIN 1"/>
    <property type="match status" value="1"/>
</dbReference>
<dbReference type="SMART" id="SM00248">
    <property type="entry name" value="ANK"/>
    <property type="match status" value="3"/>
</dbReference>
<dbReference type="Gene3D" id="1.25.40.20">
    <property type="entry name" value="Ankyrin repeat-containing domain"/>
    <property type="match status" value="2"/>
</dbReference>
<dbReference type="AlphaFoldDB" id="A0A8S3FIR3"/>
<reference evidence="2" key="1">
    <citation type="submission" date="2021-02" db="EMBL/GenBank/DDBJ databases">
        <authorList>
            <person name="Nowell W R."/>
        </authorList>
    </citation>
    <scope>NUCLEOTIDE SEQUENCE</scope>
</reference>
<keyword evidence="1" id="KW-0040">ANK repeat</keyword>
<dbReference type="InterPro" id="IPR036770">
    <property type="entry name" value="Ankyrin_rpt-contain_sf"/>
</dbReference>
<name>A0A8S3FIR3_9BILA</name>
<feature type="non-terminal residue" evidence="2">
    <location>
        <position position="1"/>
    </location>
</feature>
<evidence type="ECO:0000313" key="3">
    <source>
        <dbReference type="Proteomes" id="UP000681967"/>
    </source>
</evidence>
<dbReference type="PROSITE" id="PS50297">
    <property type="entry name" value="ANK_REP_REGION"/>
    <property type="match status" value="1"/>
</dbReference>
<dbReference type="PANTHER" id="PTHR15897:SF2">
    <property type="entry name" value="ANKYRIN REPEAT AND MYND DOMAIN-CONTAINING PROTEIN 1"/>
    <property type="match status" value="1"/>
</dbReference>
<dbReference type="PROSITE" id="PS50088">
    <property type="entry name" value="ANK_REPEAT"/>
    <property type="match status" value="2"/>
</dbReference>
<dbReference type="SUPFAM" id="SSF48403">
    <property type="entry name" value="Ankyrin repeat"/>
    <property type="match status" value="1"/>
</dbReference>
<dbReference type="Proteomes" id="UP000681967">
    <property type="component" value="Unassembled WGS sequence"/>
</dbReference>
<sequence>MKDLYEKSFIKKSFFCVRILLRRGADPCLSDWPLPVLALAVRAGDKEMVELLLKKKAQVNCRLSATRLAYLTPLHIACGCLSSNAIDIVRQLLEHGAHVNAESSPGGQEYLSLAEPLAVDANKLDRTTLHGRTPLHITCTREVTEDTLSLVRLLLEHRAD</sequence>
<dbReference type="InterPro" id="IPR002110">
    <property type="entry name" value="Ankyrin_rpt"/>
</dbReference>
<evidence type="ECO:0000256" key="1">
    <source>
        <dbReference type="PROSITE-ProRule" id="PRU00023"/>
    </source>
</evidence>
<dbReference type="EMBL" id="CAJOBH010245891">
    <property type="protein sequence ID" value="CAF5124703.1"/>
    <property type="molecule type" value="Genomic_DNA"/>
</dbReference>
<comment type="caution">
    <text evidence="2">The sequence shown here is derived from an EMBL/GenBank/DDBJ whole genome shotgun (WGS) entry which is preliminary data.</text>
</comment>
<protein>
    <submittedName>
        <fullName evidence="2">Uncharacterized protein</fullName>
    </submittedName>
</protein>
<dbReference type="Pfam" id="PF12796">
    <property type="entry name" value="Ank_2"/>
    <property type="match status" value="1"/>
</dbReference>
<dbReference type="Pfam" id="PF00023">
    <property type="entry name" value="Ank"/>
    <property type="match status" value="1"/>
</dbReference>
<accession>A0A8S3FIR3</accession>